<dbReference type="AlphaFoldDB" id="A0A6I9UWM3"/>
<dbReference type="KEGG" id="bdr:105223023"/>
<dbReference type="InParanoid" id="A0A6I9UWM3"/>
<organism evidence="1 2">
    <name type="scientific">Bactrocera dorsalis</name>
    <name type="common">Oriental fruit fly</name>
    <name type="synonym">Dacus dorsalis</name>
    <dbReference type="NCBI Taxonomy" id="27457"/>
    <lineage>
        <taxon>Eukaryota</taxon>
        <taxon>Metazoa</taxon>
        <taxon>Ecdysozoa</taxon>
        <taxon>Arthropoda</taxon>
        <taxon>Hexapoda</taxon>
        <taxon>Insecta</taxon>
        <taxon>Pterygota</taxon>
        <taxon>Neoptera</taxon>
        <taxon>Endopterygota</taxon>
        <taxon>Diptera</taxon>
        <taxon>Brachycera</taxon>
        <taxon>Muscomorpha</taxon>
        <taxon>Tephritoidea</taxon>
        <taxon>Tephritidae</taxon>
        <taxon>Bactrocera</taxon>
        <taxon>Bactrocera</taxon>
    </lineage>
</organism>
<proteinExistence type="predicted"/>
<protein>
    <submittedName>
        <fullName evidence="2">Uncharacterized protein LOC105223023</fullName>
    </submittedName>
</protein>
<reference evidence="2" key="1">
    <citation type="submission" date="2025-08" db="UniProtKB">
        <authorList>
            <consortium name="RefSeq"/>
        </authorList>
    </citation>
    <scope>IDENTIFICATION</scope>
    <source>
        <tissue evidence="2">Adult</tissue>
    </source>
</reference>
<keyword evidence="1" id="KW-1185">Reference proteome</keyword>
<dbReference type="OMA" id="FWHTWRE"/>
<dbReference type="OrthoDB" id="6021951at2759"/>
<name>A0A6I9UWM3_BACDO</name>
<dbReference type="GeneID" id="105223023"/>
<sequence>MFRIQKLLLEEFREIYEPVIVENPFTQVTDKGLGIRQYHIGLTPTKLVFGCDDFDQTDLDDVGYHNMDPEIETFQLVSLLPLQFLQVKFFRKQGRCIMRLCIVGDEDKPMFFEFGGHMYKNLFWNTWRERIATIRLAQPILFHISGCSPFSSTDVLLEEEEVQALVHSPPLSIASNCVNYSQQ</sequence>
<evidence type="ECO:0000313" key="2">
    <source>
        <dbReference type="RefSeq" id="XP_011198915.1"/>
    </source>
</evidence>
<accession>A0A6I9UWM3</accession>
<dbReference type="Proteomes" id="UP001652620">
    <property type="component" value="Chromosome 4"/>
</dbReference>
<dbReference type="RefSeq" id="XP_011198915.1">
    <property type="nucleotide sequence ID" value="XM_011200613.3"/>
</dbReference>
<gene>
    <name evidence="2" type="primary">LOC105223023</name>
</gene>
<evidence type="ECO:0000313" key="1">
    <source>
        <dbReference type="Proteomes" id="UP001652620"/>
    </source>
</evidence>